<sequence>MAYLWFLSPAGLVDTKYTLSVLGNEGEESAASFGVLEGVFSAVEPNNCWGTELKPLSELGDGGFTLQYVLTVINVESRPMELPGHLERMLANGRRADVRFRVRGRNFRAHSSILAERSPVFEAQLFGPMAEKDMRRIKVVGMRPAIFKMMLRYIYTDILPSYMQRPRRPQRCGDAAFACRGGQVRARQAEAHVRGRAVPEDRRRDHHVHARARKSAPLSSAQARVPSVSYAVAGSPGHRP</sequence>
<dbReference type="InterPro" id="IPR011333">
    <property type="entry name" value="SKP1/BTB/POZ_sf"/>
</dbReference>
<proteinExistence type="predicted"/>
<dbReference type="Gene3D" id="3.30.710.10">
    <property type="entry name" value="Potassium Channel Kv1.1, Chain A"/>
    <property type="match status" value="1"/>
</dbReference>
<dbReference type="Pfam" id="PF00651">
    <property type="entry name" value="BTB"/>
    <property type="match status" value="1"/>
</dbReference>
<protein>
    <submittedName>
        <fullName evidence="3">Speckle-type POZ protein-like protein</fullName>
    </submittedName>
</protein>
<organism evidence="3">
    <name type="scientific">Aegilops tauschii</name>
    <name type="common">Tausch's goatgrass</name>
    <name type="synonym">Aegilops squarrosa</name>
    <dbReference type="NCBI Taxonomy" id="37682"/>
    <lineage>
        <taxon>Eukaryota</taxon>
        <taxon>Viridiplantae</taxon>
        <taxon>Streptophyta</taxon>
        <taxon>Embryophyta</taxon>
        <taxon>Tracheophyta</taxon>
        <taxon>Spermatophyta</taxon>
        <taxon>Magnoliopsida</taxon>
        <taxon>Liliopsida</taxon>
        <taxon>Poales</taxon>
        <taxon>Poaceae</taxon>
        <taxon>BOP clade</taxon>
        <taxon>Pooideae</taxon>
        <taxon>Triticodae</taxon>
        <taxon>Triticeae</taxon>
        <taxon>Triticinae</taxon>
        <taxon>Aegilops</taxon>
    </lineage>
</organism>
<evidence type="ECO:0000256" key="2">
    <source>
        <dbReference type="SAM" id="MobiDB-lite"/>
    </source>
</evidence>
<feature type="region of interest" description="Disordered" evidence="2">
    <location>
        <begin position="196"/>
        <end position="222"/>
    </location>
</feature>
<dbReference type="SUPFAM" id="SSF54695">
    <property type="entry name" value="POZ domain"/>
    <property type="match status" value="1"/>
</dbReference>
<dbReference type="AlphaFoldDB" id="M8BT38"/>
<evidence type="ECO:0000256" key="1">
    <source>
        <dbReference type="ARBA" id="ARBA00004906"/>
    </source>
</evidence>
<reference evidence="3" key="1">
    <citation type="submission" date="2015-06" db="UniProtKB">
        <authorList>
            <consortium name="EnsemblPlants"/>
        </authorList>
    </citation>
    <scope>IDENTIFICATION</scope>
</reference>
<dbReference type="PROSITE" id="PS50097">
    <property type="entry name" value="BTB"/>
    <property type="match status" value="1"/>
</dbReference>
<dbReference type="GO" id="GO:0016567">
    <property type="term" value="P:protein ubiquitination"/>
    <property type="evidence" value="ECO:0007669"/>
    <property type="project" value="InterPro"/>
</dbReference>
<evidence type="ECO:0000313" key="3">
    <source>
        <dbReference type="EnsemblPlants" id="EMT25119"/>
    </source>
</evidence>
<dbReference type="PANTHER" id="PTHR26379:SF385">
    <property type="entry name" value="BTB DOMAIN-CONTAINING PROTEIN"/>
    <property type="match status" value="1"/>
</dbReference>
<dbReference type="InterPro" id="IPR045005">
    <property type="entry name" value="BPM1-6"/>
</dbReference>
<feature type="compositionally biased region" description="Basic residues" evidence="2">
    <location>
        <begin position="204"/>
        <end position="214"/>
    </location>
</feature>
<dbReference type="InterPro" id="IPR000210">
    <property type="entry name" value="BTB/POZ_dom"/>
</dbReference>
<dbReference type="EnsemblPlants" id="EMT25119">
    <property type="protein sequence ID" value="EMT25119"/>
    <property type="gene ID" value="F775_25641"/>
</dbReference>
<comment type="pathway">
    <text evidence="1">Protein modification; protein ubiquitination.</text>
</comment>
<name>M8BT38_AEGTA</name>
<accession>M8BT38</accession>
<dbReference type="PANTHER" id="PTHR26379">
    <property type="entry name" value="BTB/POZ AND MATH DOMAIN-CONTAINING PROTEIN 1"/>
    <property type="match status" value="1"/>
</dbReference>